<sequence>MEDSGSGDICRVCRSEGTADRPLFHPCICTGSIKWIHQECLVQWMRYSHKEFCELCGHRFSFTPIYSPDMPRRLPIRDVAGGLLSSIATAVKYWLHYTLVAIAWLGIVPLTACRIYRCLFNGSVDSILTLPLDMLSTENIGSDIFHGCFVVTCTLFAFIGLVWLREQILHGGGPDWLEPEQQGGAQQGPAAGGGVEALGQAVPAQPAAGGAGNAALAFAAAQQQLQQHLQQQQNNNLLEPINEEVVGGGEAAVDGMGGGDWNPLEWDRAAEELTWERLLGLDGSLVFLEHVFWVVSLNTLFILVFAFCPYHMGQLAVVALGVKHHVNASHFQGLVTTLFGYCVIGICLVALHSLAALLSLVKSRRILGHCYVVVKVSLLSVVEIGVLPLVCGWWLDICSLSLFDATLRDREASFRLAPGTSMFIHWLVGMVYVYYFASFILLLREVLRPGVLWFLRNLNDPDFSPIQEMIHLPIIRHIRRLVSSAVIFGSAVILMLWLPIRILRSMLPNFLPYVVAMQTEAQVNELSLELLLLQVILPALLEQSHTRAWLKALIRVWCLAVSYLLDIKSYLLGDSPPAGNGGQQPQAAAAAPAPLDEPAAVGAGAGRGVDLGAAHHALFQRGGPTGFQPYIRPRLFPLRLLCLVVLVCCSLVIVSLVALTVPVFLGRKVMVHYPQVTSTGSVGPVHELYTAACGTYICWVTARAVTFILSWLPQGRRAVTDMLYNWLLVAAKSFIATFLLIVVIPLLSGLLLELVVVMPLRVPLDQTPVLWLWQDWALGVLYTKIVCAVTMMGPEWALRHAIERVYRDGLRNMHLKFVVMELALPVISALSIALAVPYAIAHSIVPLFVSNSFVQVVVARRIYPSVLLLVVVCGLITLQIRQFAKLYEHIKNDKYLVGRRLVNYHHKSTIQSTTH</sequence>
<feature type="transmembrane region" description="Helical" evidence="20">
    <location>
        <begin position="144"/>
        <end position="164"/>
    </location>
</feature>
<keyword evidence="11" id="KW-0862">Zinc</keyword>
<feature type="transmembrane region" description="Helical" evidence="20">
    <location>
        <begin position="372"/>
        <end position="395"/>
    </location>
</feature>
<feature type="transmembrane region" description="Helical" evidence="20">
    <location>
        <begin position="338"/>
        <end position="360"/>
    </location>
</feature>
<dbReference type="AlphaFoldDB" id="A0A224XJ14"/>
<evidence type="ECO:0000256" key="15">
    <source>
        <dbReference type="ARBA" id="ARBA00023136"/>
    </source>
</evidence>
<dbReference type="Pfam" id="PF12906">
    <property type="entry name" value="RINGv"/>
    <property type="match status" value="1"/>
</dbReference>
<evidence type="ECO:0000256" key="4">
    <source>
        <dbReference type="ARBA" id="ARBA00012483"/>
    </source>
</evidence>
<evidence type="ECO:0000256" key="17">
    <source>
        <dbReference type="ARBA" id="ARBA00069012"/>
    </source>
</evidence>
<evidence type="ECO:0000256" key="8">
    <source>
        <dbReference type="ARBA" id="ARBA00022771"/>
    </source>
</evidence>
<dbReference type="PANTHER" id="PTHR13145:SF0">
    <property type="entry name" value="E3 UBIQUITIN-PROTEIN LIGASE MARCHF6"/>
    <property type="match status" value="1"/>
</dbReference>
<comment type="subunit">
    <text evidence="16">Interacts with DIO2. Interacts with SQLE.</text>
</comment>
<dbReference type="InterPro" id="IPR013083">
    <property type="entry name" value="Znf_RING/FYVE/PHD"/>
</dbReference>
<dbReference type="FunFam" id="3.30.40.10:FF:000096">
    <property type="entry name" value="E3 ubiquitin-protein ligase MARCH6"/>
    <property type="match status" value="1"/>
</dbReference>
<evidence type="ECO:0000313" key="22">
    <source>
        <dbReference type="EMBL" id="JAW08123.1"/>
    </source>
</evidence>
<keyword evidence="13 20" id="KW-1133">Transmembrane helix</keyword>
<feature type="transmembrane region" description="Helical" evidence="20">
    <location>
        <begin position="776"/>
        <end position="798"/>
    </location>
</feature>
<keyword evidence="12" id="KW-0832">Ubl conjugation</keyword>
<evidence type="ECO:0000256" key="13">
    <source>
        <dbReference type="ARBA" id="ARBA00022989"/>
    </source>
</evidence>
<evidence type="ECO:0000256" key="19">
    <source>
        <dbReference type="ARBA" id="ARBA00083917"/>
    </source>
</evidence>
<feature type="transmembrane region" description="Helical" evidence="20">
    <location>
        <begin position="481"/>
        <end position="500"/>
    </location>
</feature>
<evidence type="ECO:0000256" key="1">
    <source>
        <dbReference type="ARBA" id="ARBA00000900"/>
    </source>
</evidence>
<feature type="transmembrane region" description="Helical" evidence="20">
    <location>
        <begin position="423"/>
        <end position="443"/>
    </location>
</feature>
<dbReference type="SMART" id="SM00744">
    <property type="entry name" value="RINGv"/>
    <property type="match status" value="1"/>
</dbReference>
<dbReference type="EC" id="2.3.2.27" evidence="4"/>
<evidence type="ECO:0000256" key="6">
    <source>
        <dbReference type="ARBA" id="ARBA00022692"/>
    </source>
</evidence>
<keyword evidence="7" id="KW-0479">Metal-binding</keyword>
<dbReference type="CDD" id="cd16702">
    <property type="entry name" value="RING_CH-C4HC3_MARCH6"/>
    <property type="match status" value="1"/>
</dbReference>
<feature type="transmembrane region" description="Helical" evidence="20">
    <location>
        <begin position="640"/>
        <end position="665"/>
    </location>
</feature>
<feature type="transmembrane region" description="Helical" evidence="20">
    <location>
        <begin position="861"/>
        <end position="880"/>
    </location>
</feature>
<dbReference type="PROSITE" id="PS51292">
    <property type="entry name" value="ZF_RING_CH"/>
    <property type="match status" value="1"/>
</dbReference>
<name>A0A224XJ14_9HEMI</name>
<evidence type="ECO:0000259" key="21">
    <source>
        <dbReference type="PROSITE" id="PS51292"/>
    </source>
</evidence>
<evidence type="ECO:0000256" key="12">
    <source>
        <dbReference type="ARBA" id="ARBA00022843"/>
    </source>
</evidence>
<feature type="transmembrane region" description="Helical" evidence="20">
    <location>
        <begin position="94"/>
        <end position="117"/>
    </location>
</feature>
<dbReference type="SUPFAM" id="SSF57850">
    <property type="entry name" value="RING/U-box"/>
    <property type="match status" value="1"/>
</dbReference>
<evidence type="ECO:0000256" key="2">
    <source>
        <dbReference type="ARBA" id="ARBA00004477"/>
    </source>
</evidence>
<feature type="domain" description="RING-CH-type" evidence="21">
    <location>
        <begin position="2"/>
        <end position="63"/>
    </location>
</feature>
<evidence type="ECO:0000256" key="3">
    <source>
        <dbReference type="ARBA" id="ARBA00004906"/>
    </source>
</evidence>
<keyword evidence="14" id="KW-0007">Acetylation</keyword>
<dbReference type="InterPro" id="IPR056521">
    <property type="entry name" value="MARCHF6-like_C"/>
</dbReference>
<dbReference type="GO" id="GO:0036503">
    <property type="term" value="P:ERAD pathway"/>
    <property type="evidence" value="ECO:0007669"/>
    <property type="project" value="TreeGrafter"/>
</dbReference>
<proteinExistence type="predicted"/>
<organism evidence="22">
    <name type="scientific">Panstrongylus lignarius</name>
    <dbReference type="NCBI Taxonomy" id="156445"/>
    <lineage>
        <taxon>Eukaryota</taxon>
        <taxon>Metazoa</taxon>
        <taxon>Ecdysozoa</taxon>
        <taxon>Arthropoda</taxon>
        <taxon>Hexapoda</taxon>
        <taxon>Insecta</taxon>
        <taxon>Pterygota</taxon>
        <taxon>Neoptera</taxon>
        <taxon>Paraneoptera</taxon>
        <taxon>Hemiptera</taxon>
        <taxon>Heteroptera</taxon>
        <taxon>Panheteroptera</taxon>
        <taxon>Cimicomorpha</taxon>
        <taxon>Reduviidae</taxon>
        <taxon>Triatominae</taxon>
        <taxon>Panstrongylus</taxon>
    </lineage>
</organism>
<reference evidence="22" key="1">
    <citation type="journal article" date="2018" name="PLoS Negl. Trop. Dis.">
        <title>An insight into the salivary gland and fat body transcriptome of Panstrongylus lignarius (Hemiptera: Heteroptera), the main vector of Chagas disease in Peru.</title>
        <authorList>
            <person name="Nevoa J.C."/>
            <person name="Mendes M.T."/>
            <person name="da Silva M.V."/>
            <person name="Soares S.C."/>
            <person name="Oliveira C.J.F."/>
            <person name="Ribeiro J.M.C."/>
        </authorList>
    </citation>
    <scope>NUCLEOTIDE SEQUENCE</scope>
</reference>
<comment type="catalytic activity">
    <reaction evidence="1">
        <text>S-ubiquitinyl-[E2 ubiquitin-conjugating enzyme]-L-cysteine + [acceptor protein]-L-lysine = [E2 ubiquitin-conjugating enzyme]-L-cysteine + N(6)-ubiquitinyl-[acceptor protein]-L-lysine.</text>
        <dbReference type="EC" id="2.3.2.27"/>
    </reaction>
</comment>
<feature type="transmembrane region" description="Helical" evidence="20">
    <location>
        <begin position="291"/>
        <end position="312"/>
    </location>
</feature>
<dbReference type="InterPro" id="IPR011016">
    <property type="entry name" value="Znf_RING-CH"/>
</dbReference>
<keyword evidence="9" id="KW-0833">Ubl conjugation pathway</keyword>
<evidence type="ECO:0000256" key="10">
    <source>
        <dbReference type="ARBA" id="ARBA00022824"/>
    </source>
</evidence>
<dbReference type="Pfam" id="PF23113">
    <property type="entry name" value="MARCHF6_C"/>
    <property type="match status" value="1"/>
</dbReference>
<keyword evidence="8" id="KW-0863">Zinc-finger</keyword>
<evidence type="ECO:0000256" key="14">
    <source>
        <dbReference type="ARBA" id="ARBA00022990"/>
    </source>
</evidence>
<evidence type="ECO:0000256" key="5">
    <source>
        <dbReference type="ARBA" id="ARBA00022679"/>
    </source>
</evidence>
<dbReference type="EMBL" id="GFTR01008303">
    <property type="protein sequence ID" value="JAW08123.1"/>
    <property type="molecule type" value="Transcribed_RNA"/>
</dbReference>
<feature type="transmembrane region" description="Helical" evidence="20">
    <location>
        <begin position="818"/>
        <end position="841"/>
    </location>
</feature>
<dbReference type="GO" id="GO:0061630">
    <property type="term" value="F:ubiquitin protein ligase activity"/>
    <property type="evidence" value="ECO:0007669"/>
    <property type="project" value="UniProtKB-EC"/>
</dbReference>
<evidence type="ECO:0000256" key="7">
    <source>
        <dbReference type="ARBA" id="ARBA00022723"/>
    </source>
</evidence>
<comment type="subcellular location">
    <subcellularLocation>
        <location evidence="2">Endoplasmic reticulum membrane</location>
        <topology evidence="2">Multi-pass membrane protein</topology>
    </subcellularLocation>
</comment>
<accession>A0A224XJ14</accession>
<dbReference type="Gene3D" id="3.30.40.10">
    <property type="entry name" value="Zinc/RING finger domain, C3HC4 (zinc finger)"/>
    <property type="match status" value="1"/>
</dbReference>
<dbReference type="GO" id="GO:0008270">
    <property type="term" value="F:zinc ion binding"/>
    <property type="evidence" value="ECO:0007669"/>
    <property type="project" value="UniProtKB-KW"/>
</dbReference>
<evidence type="ECO:0000256" key="9">
    <source>
        <dbReference type="ARBA" id="ARBA00022786"/>
    </source>
</evidence>
<dbReference type="PANTHER" id="PTHR13145">
    <property type="entry name" value="SSM4 PROTEIN"/>
    <property type="match status" value="1"/>
</dbReference>
<protein>
    <recommendedName>
        <fullName evidence="17">E3 ubiquitin-protein ligase MARCHF6</fullName>
        <ecNumber evidence="4">2.3.2.27</ecNumber>
    </recommendedName>
    <alternativeName>
        <fullName evidence="19">Membrane-associated RING finger protein 6</fullName>
    </alternativeName>
    <alternativeName>
        <fullName evidence="18">Membrane-associated RING-CH protein VI</fullName>
    </alternativeName>
</protein>
<keyword evidence="5" id="KW-0808">Transferase</keyword>
<comment type="pathway">
    <text evidence="3">Protein modification; protein ubiquitination.</text>
</comment>
<keyword evidence="10" id="KW-0256">Endoplasmic reticulum</keyword>
<evidence type="ECO:0000256" key="18">
    <source>
        <dbReference type="ARBA" id="ARBA00082010"/>
    </source>
</evidence>
<feature type="transmembrane region" description="Helical" evidence="20">
    <location>
        <begin position="733"/>
        <end position="756"/>
    </location>
</feature>
<keyword evidence="6 20" id="KW-0812">Transmembrane</keyword>
<evidence type="ECO:0000256" key="16">
    <source>
        <dbReference type="ARBA" id="ARBA00064724"/>
    </source>
</evidence>
<evidence type="ECO:0000256" key="11">
    <source>
        <dbReference type="ARBA" id="ARBA00022833"/>
    </source>
</evidence>
<dbReference type="GO" id="GO:0005789">
    <property type="term" value="C:endoplasmic reticulum membrane"/>
    <property type="evidence" value="ECO:0007669"/>
    <property type="project" value="UniProtKB-SubCell"/>
</dbReference>
<evidence type="ECO:0000256" key="20">
    <source>
        <dbReference type="SAM" id="Phobius"/>
    </source>
</evidence>
<keyword evidence="15 20" id="KW-0472">Membrane</keyword>